<evidence type="ECO:0000256" key="1">
    <source>
        <dbReference type="ARBA" id="ARBA00022491"/>
    </source>
</evidence>
<evidence type="ECO:0000256" key="5">
    <source>
        <dbReference type="PROSITE-ProRule" id="PRU00335"/>
    </source>
</evidence>
<sequence>MTVIQRQSELISAALTCLKKEGYKGLSVRKIADEAKVSVGLINHHFGSLEKLISAAYESMAGGILISLKETCEGEITDPAKRIEVFIRESFNPSILDPDLLNAWIVFWGMTRYSPEIDKSHSLTYASYLEFLSQLLGDLWRQDNSTECNIRLASISFSSMLDGLWVESCLNSHAFKPEDAVSICQAWIKGFRAGMFAS</sequence>
<dbReference type="PROSITE" id="PS50977">
    <property type="entry name" value="HTH_TETR_2"/>
    <property type="match status" value="1"/>
</dbReference>
<gene>
    <name evidence="7" type="ORF">CQW29_20790</name>
</gene>
<dbReference type="GO" id="GO:0003700">
    <property type="term" value="F:DNA-binding transcription factor activity"/>
    <property type="evidence" value="ECO:0007669"/>
    <property type="project" value="TreeGrafter"/>
</dbReference>
<dbReference type="EMBL" id="PDET01000018">
    <property type="protein sequence ID" value="PRD13465.1"/>
    <property type="molecule type" value="Genomic_DNA"/>
</dbReference>
<organism evidence="7 8">
    <name type="scientific">Pantoea coffeiphila</name>
    <dbReference type="NCBI Taxonomy" id="1465635"/>
    <lineage>
        <taxon>Bacteria</taxon>
        <taxon>Pseudomonadati</taxon>
        <taxon>Pseudomonadota</taxon>
        <taxon>Gammaproteobacteria</taxon>
        <taxon>Enterobacterales</taxon>
        <taxon>Erwiniaceae</taxon>
        <taxon>Pantoea</taxon>
    </lineage>
</organism>
<keyword evidence="4" id="KW-0804">Transcription</keyword>
<evidence type="ECO:0000256" key="2">
    <source>
        <dbReference type="ARBA" id="ARBA00023015"/>
    </source>
</evidence>
<name>A0A2S9I6Q8_9GAMM</name>
<evidence type="ECO:0000313" key="8">
    <source>
        <dbReference type="Proteomes" id="UP000239181"/>
    </source>
</evidence>
<dbReference type="Pfam" id="PF00440">
    <property type="entry name" value="TetR_N"/>
    <property type="match status" value="1"/>
</dbReference>
<feature type="DNA-binding region" description="H-T-H motif" evidence="5">
    <location>
        <begin position="27"/>
        <end position="46"/>
    </location>
</feature>
<dbReference type="InterPro" id="IPR009057">
    <property type="entry name" value="Homeodomain-like_sf"/>
</dbReference>
<dbReference type="AlphaFoldDB" id="A0A2S9I6Q8"/>
<dbReference type="SUPFAM" id="SSF48498">
    <property type="entry name" value="Tetracyclin repressor-like, C-terminal domain"/>
    <property type="match status" value="1"/>
</dbReference>
<keyword evidence="3 5" id="KW-0238">DNA-binding</keyword>
<reference evidence="7 8" key="1">
    <citation type="submission" date="2017-10" db="EMBL/GenBank/DDBJ databases">
        <title>Draft genome of two endophytic bacteria isolated from 'guarana' Paullinia cupana (Mart.) Ducke.</title>
        <authorList>
            <person name="Siqueira K.A."/>
            <person name="Liotti R.G."/>
            <person name="Mendes T.A."/>
            <person name="Soares M.A."/>
        </authorList>
    </citation>
    <scope>NUCLEOTIDE SEQUENCE [LARGE SCALE GENOMIC DNA]</scope>
    <source>
        <strain evidence="7 8">342</strain>
    </source>
</reference>
<dbReference type="InterPro" id="IPR001647">
    <property type="entry name" value="HTH_TetR"/>
</dbReference>
<dbReference type="SUPFAM" id="SSF46689">
    <property type="entry name" value="Homeodomain-like"/>
    <property type="match status" value="1"/>
</dbReference>
<keyword evidence="8" id="KW-1185">Reference proteome</keyword>
<evidence type="ECO:0000256" key="4">
    <source>
        <dbReference type="ARBA" id="ARBA00023163"/>
    </source>
</evidence>
<evidence type="ECO:0000313" key="7">
    <source>
        <dbReference type="EMBL" id="PRD13465.1"/>
    </source>
</evidence>
<dbReference type="OrthoDB" id="9809265at2"/>
<keyword evidence="2" id="KW-0805">Transcription regulation</keyword>
<dbReference type="GO" id="GO:0000976">
    <property type="term" value="F:transcription cis-regulatory region binding"/>
    <property type="evidence" value="ECO:0007669"/>
    <property type="project" value="TreeGrafter"/>
</dbReference>
<dbReference type="PANTHER" id="PTHR30055">
    <property type="entry name" value="HTH-TYPE TRANSCRIPTIONAL REGULATOR RUTR"/>
    <property type="match status" value="1"/>
</dbReference>
<dbReference type="InterPro" id="IPR039538">
    <property type="entry name" value="BetI_C"/>
</dbReference>
<evidence type="ECO:0000256" key="3">
    <source>
        <dbReference type="ARBA" id="ARBA00023125"/>
    </source>
</evidence>
<comment type="caution">
    <text evidence="7">The sequence shown here is derived from an EMBL/GenBank/DDBJ whole genome shotgun (WGS) entry which is preliminary data.</text>
</comment>
<dbReference type="PRINTS" id="PR00455">
    <property type="entry name" value="HTHTETR"/>
</dbReference>
<feature type="domain" description="HTH tetR-type" evidence="6">
    <location>
        <begin position="4"/>
        <end position="64"/>
    </location>
</feature>
<protein>
    <submittedName>
        <fullName evidence="7">TetR family transcriptional regulator</fullName>
    </submittedName>
</protein>
<dbReference type="InterPro" id="IPR050109">
    <property type="entry name" value="HTH-type_TetR-like_transc_reg"/>
</dbReference>
<dbReference type="PANTHER" id="PTHR30055:SF228">
    <property type="entry name" value="TRANSCRIPTIONAL REGULATOR-RELATED"/>
    <property type="match status" value="1"/>
</dbReference>
<dbReference type="Proteomes" id="UP000239181">
    <property type="component" value="Unassembled WGS sequence"/>
</dbReference>
<dbReference type="RefSeq" id="WP_105594646.1">
    <property type="nucleotide sequence ID" value="NZ_PDET01000018.1"/>
</dbReference>
<evidence type="ECO:0000259" key="6">
    <source>
        <dbReference type="PROSITE" id="PS50977"/>
    </source>
</evidence>
<dbReference type="Gene3D" id="1.10.357.10">
    <property type="entry name" value="Tetracycline Repressor, domain 2"/>
    <property type="match status" value="1"/>
</dbReference>
<dbReference type="InterPro" id="IPR036271">
    <property type="entry name" value="Tet_transcr_reg_TetR-rel_C_sf"/>
</dbReference>
<proteinExistence type="predicted"/>
<accession>A0A2S9I6Q8</accession>
<dbReference type="Pfam" id="PF13977">
    <property type="entry name" value="TetR_C_6"/>
    <property type="match status" value="1"/>
</dbReference>
<keyword evidence="1" id="KW-0678">Repressor</keyword>